<dbReference type="GeneID" id="115755541"/>
<evidence type="ECO:0000256" key="1">
    <source>
        <dbReference type="SAM" id="MobiDB-lite"/>
    </source>
</evidence>
<feature type="region of interest" description="Disordered" evidence="1">
    <location>
        <begin position="1"/>
        <end position="21"/>
    </location>
</feature>
<protein>
    <submittedName>
        <fullName evidence="4">Uncharacterized protein LOC115755541 isoform X1</fullName>
    </submittedName>
</protein>
<evidence type="ECO:0000313" key="3">
    <source>
        <dbReference type="Proteomes" id="UP000827889"/>
    </source>
</evidence>
<proteinExistence type="predicted"/>
<gene>
    <name evidence="4" type="primary">LOC115755541</name>
</gene>
<dbReference type="RefSeq" id="XP_030550842.2">
    <property type="nucleotide sequence ID" value="XM_030694982.2"/>
</dbReference>
<name>A0A8B8QWZ2_9MYRT</name>
<accession>A0A8B8QWZ2</accession>
<dbReference type="InterPro" id="IPR056714">
    <property type="entry name" value="DUF7812"/>
</dbReference>
<evidence type="ECO:0000259" key="2">
    <source>
        <dbReference type="Pfam" id="PF25104"/>
    </source>
</evidence>
<dbReference type="AlphaFoldDB" id="A0A8B8QWZ2"/>
<dbReference type="KEGG" id="rarg:115755541"/>
<reference evidence="4" key="1">
    <citation type="submission" date="2025-08" db="UniProtKB">
        <authorList>
            <consortium name="RefSeq"/>
        </authorList>
    </citation>
    <scope>IDENTIFICATION</scope>
    <source>
        <tissue evidence="4">Leaf</tissue>
    </source>
</reference>
<keyword evidence="3" id="KW-1185">Reference proteome</keyword>
<organism evidence="3 4">
    <name type="scientific">Rhodamnia argentea</name>
    <dbReference type="NCBI Taxonomy" id="178133"/>
    <lineage>
        <taxon>Eukaryota</taxon>
        <taxon>Viridiplantae</taxon>
        <taxon>Streptophyta</taxon>
        <taxon>Embryophyta</taxon>
        <taxon>Tracheophyta</taxon>
        <taxon>Spermatophyta</taxon>
        <taxon>Magnoliopsida</taxon>
        <taxon>eudicotyledons</taxon>
        <taxon>Gunneridae</taxon>
        <taxon>Pentapetalae</taxon>
        <taxon>rosids</taxon>
        <taxon>malvids</taxon>
        <taxon>Myrtales</taxon>
        <taxon>Myrtaceae</taxon>
        <taxon>Myrtoideae</taxon>
        <taxon>Myrteae</taxon>
        <taxon>Australasian group</taxon>
        <taxon>Rhodamnia</taxon>
    </lineage>
</organism>
<sequence>MTGRQRKKLSRASRSGASHVSPPPRLLFQALISALQSPSCPKPLLLKRLRAVLMCFSLRTPDSSCLVNVLPQQDICKLSENLYEELCERSQQLFSALRENSISQKHARTLSTSKLWNNVEELALLLRCCLSVLTLLSFDQNLILERTRVLLSILSKLISFSSSENDEEASISFKRFRWERSYRENGFTTSVAEDLVASLHFLQPSDRHRSLLSALLEVFADELLLEESLRGLFLSVDSAFFPGENLFMDNDNHHNVGVVLELMAAHLMLLDSNEAAIGNILYRIDGHHWKENEIPELSLTGALALLLNPIVPFVPKMLQAHLVLVVSEVMDTRMFSLSRGPDLTEIDLYLKAFERSVNLYKMHMCDFYVGRYAPSAEDPFPSCMLGRSQPSFQCCIKQTTKEKLDLFVAKLENSWNSYWRNMILESKTDMLSASMAHIKYICNVVTWSDIDDILSVLECVILKAYNHDPGHSIPHKDGGVSFQDVYLLSSILNLMGNSMFQVIWLFRNNGYTSCLHTSQDLSFQRQHNFLLEMVRCFQQFGVHLPVQRFLFERMKVHKFRHEECIGALFHFLGLLSLCFDTRFDFLVKACLSMIMVLLNLIILEEGDLVAVRSLLALEGESASRGFVSKEEIPAVDNSTQKVASTFQKIQRQCLRMFSTSCISSNIQEVQVDSSNNASGPNHMESFCMEASTEETCNGEIFLKCLLEDSKKSCDFGDLVDFIELKKGKDYIGWLRNRSEIPKKEKREDGCLEVEEKEIDLENDER</sequence>
<dbReference type="PANTHER" id="PTHR36786:SF1">
    <property type="entry name" value="2-ISOPROPYLMALATE SYNTHASE"/>
    <property type="match status" value="1"/>
</dbReference>
<dbReference type="Proteomes" id="UP000827889">
    <property type="component" value="Chromosome 8"/>
</dbReference>
<dbReference type="PANTHER" id="PTHR36786">
    <property type="entry name" value="2-ISOPROPYLMALATE SYNTHASE"/>
    <property type="match status" value="1"/>
</dbReference>
<feature type="compositionally biased region" description="Basic residues" evidence="1">
    <location>
        <begin position="1"/>
        <end position="11"/>
    </location>
</feature>
<dbReference type="Pfam" id="PF25104">
    <property type="entry name" value="DUF7812"/>
    <property type="match status" value="1"/>
</dbReference>
<evidence type="ECO:0000313" key="4">
    <source>
        <dbReference type="RefSeq" id="XP_030550842.2"/>
    </source>
</evidence>
<feature type="domain" description="DUF7812" evidence="2">
    <location>
        <begin position="124"/>
        <end position="610"/>
    </location>
</feature>